<evidence type="ECO:0000313" key="1">
    <source>
        <dbReference type="EMBL" id="UNI15012.1"/>
    </source>
</evidence>
<name>A0A9Q8Q957_9HYPO</name>
<sequence>MRRMLCTTAILSARNSDVNGSSIMLGPPSLRQCLDVHGEKTCGAQPSKTDPRSAGEVIFLAPPNVVTDTEPLQQRGGPCSVRLSFSPSPSTSSAFGGVCPKVGRAGLVFL</sequence>
<organism evidence="1 2">
    <name type="scientific">Purpureocillium takamizusanense</name>
    <dbReference type="NCBI Taxonomy" id="2060973"/>
    <lineage>
        <taxon>Eukaryota</taxon>
        <taxon>Fungi</taxon>
        <taxon>Dikarya</taxon>
        <taxon>Ascomycota</taxon>
        <taxon>Pezizomycotina</taxon>
        <taxon>Sordariomycetes</taxon>
        <taxon>Hypocreomycetidae</taxon>
        <taxon>Hypocreales</taxon>
        <taxon>Ophiocordycipitaceae</taxon>
        <taxon>Purpureocillium</taxon>
    </lineage>
</organism>
<dbReference type="EMBL" id="CP086354">
    <property type="protein sequence ID" value="UNI15012.1"/>
    <property type="molecule type" value="Genomic_DNA"/>
</dbReference>
<gene>
    <name evidence="1" type="ORF">JDV02_001587</name>
</gene>
<keyword evidence="2" id="KW-1185">Reference proteome</keyword>
<dbReference type="AlphaFoldDB" id="A0A9Q8Q957"/>
<dbReference type="Proteomes" id="UP000829364">
    <property type="component" value="Chromosome 1"/>
</dbReference>
<reference evidence="1" key="1">
    <citation type="submission" date="2021-11" db="EMBL/GenBank/DDBJ databases">
        <title>Purpureocillium_takamizusanense_genome.</title>
        <authorList>
            <person name="Nguyen N.-H."/>
        </authorList>
    </citation>
    <scope>NUCLEOTIDE SEQUENCE</scope>
    <source>
        <strain evidence="1">PT3</strain>
    </source>
</reference>
<accession>A0A9Q8Q957</accession>
<protein>
    <submittedName>
        <fullName evidence="1">Uncharacterized protein</fullName>
    </submittedName>
</protein>
<proteinExistence type="predicted"/>
<evidence type="ECO:0000313" key="2">
    <source>
        <dbReference type="Proteomes" id="UP000829364"/>
    </source>
</evidence>
<dbReference type="RefSeq" id="XP_047838493.1">
    <property type="nucleotide sequence ID" value="XM_047982527.1"/>
</dbReference>
<dbReference type="GeneID" id="72063550"/>
<dbReference type="KEGG" id="ptkz:JDV02_001587"/>